<evidence type="ECO:0000256" key="1">
    <source>
        <dbReference type="ARBA" id="ARBA00004308"/>
    </source>
</evidence>
<dbReference type="PANTHER" id="PTHR16023:SF0">
    <property type="entry name" value="PROTEIN VAC14 HOMOLOG"/>
    <property type="match status" value="1"/>
</dbReference>
<comment type="subcellular location">
    <subcellularLocation>
        <location evidence="1">Endomembrane system</location>
    </subcellularLocation>
</comment>
<dbReference type="GO" id="GO:0006661">
    <property type="term" value="P:phosphatidylinositol biosynthetic process"/>
    <property type="evidence" value="ECO:0007669"/>
    <property type="project" value="InterPro"/>
</dbReference>
<accession>A0A9N8HJI7</accession>
<name>A0A9N8HJI7_9STRA</name>
<gene>
    <name evidence="8" type="ORF">SEMRO_864_G212610.1</name>
</gene>
<dbReference type="InterPro" id="IPR016024">
    <property type="entry name" value="ARM-type_fold"/>
</dbReference>
<feature type="repeat" description="HEAT" evidence="5">
    <location>
        <begin position="195"/>
        <end position="231"/>
    </location>
</feature>
<feature type="repeat" description="HEAT" evidence="5">
    <location>
        <begin position="319"/>
        <end position="357"/>
    </location>
</feature>
<dbReference type="OrthoDB" id="5574975at2759"/>
<dbReference type="EMBL" id="CAICTM010000863">
    <property type="protein sequence ID" value="CAB9517538.1"/>
    <property type="molecule type" value="Genomic_DNA"/>
</dbReference>
<dbReference type="Proteomes" id="UP001153069">
    <property type="component" value="Unassembled WGS sequence"/>
</dbReference>
<sequence length="874" mass="97176">MSSYDEGTVQSHDRSVPSASNESASYRGGGGGGGGGPRDDRPPRVSRMPTREGPAKPYHHHHHGGGSYNNHMLHQPHGVSAIGPSSSNISSSTSNSPMGHHQHQYTVESPLPPMVQRSLGDRSNEKRKNAALEIEALIKSLQEANNLSMVQSVITVLSKDFCTSMNSNYRKGGLVGLAATSIGLMHNSRNFLDVLLPPVLHCFDDPESRVRYYACESLYNIAKVSRQSILAYFNQIFEGLTKLFADVDIDVKNGASLLDRLIKDIVTEADESFHVEQFLPILQNYIRRTNPYIRQLIVGWITLLDSIPNISMLDFLPDFLDGLFNMLSDSNREIRQAADSALSEFLRELSVSTVVEFGPIVSILVIQCHSKERLNRLTAITWTSELIHHPYSGGDALLPYHAEVLSAIMWCISDQEVEIRLVAERTNDNLLQLVKDTQVTFELKELLETLKKELLNKEDVPTKMAALRWINMLLEKRKNDMNNFIEDLLPVLLRTLSDRSDAVVLLNLQVLSRISLAAKATDAPGSSRGSGRGVGETEEIQFQLVLNAILNLFAQDRQLLETRGSLIIRKLCVLLNAKSVYIRMAETLSSYEQIEGGQPADAATLQFISTMVQTLNLILLTASELHDLRNLLASSWRGPDGRIGVPNIGHLRRGRDDGSLVFSTLFHCWCHNPVSTFSLCLLAQAYDISFALVQRFSQMEEVTVGFLMQIDKLVLLLESPIFVHLRLQLLDVESKYHAPLLKSIYGLLMCLPQGDAFRLLNDRLTTVCNLRDNLGISPNMQANSKEATLAAGVSQSLQMKKLLKRFDEVMVLHSKAKERSHKLAVQEEQSKHQSGAYSVAEQPPGKKALSASGARNSQAMSMQASSQTPKLEPR</sequence>
<dbReference type="SUPFAM" id="SSF48371">
    <property type="entry name" value="ARM repeat"/>
    <property type="match status" value="1"/>
</dbReference>
<dbReference type="InterPro" id="IPR011989">
    <property type="entry name" value="ARM-like"/>
</dbReference>
<evidence type="ECO:0000256" key="5">
    <source>
        <dbReference type="PROSITE-ProRule" id="PRU00103"/>
    </source>
</evidence>
<dbReference type="Pfam" id="PF24987">
    <property type="entry name" value="HEAT_EF3_N"/>
    <property type="match status" value="1"/>
</dbReference>
<dbReference type="Pfam" id="PF11916">
    <property type="entry name" value="Vac14_Fig4_bd"/>
    <property type="match status" value="1"/>
</dbReference>
<proteinExistence type="inferred from homology"/>
<keyword evidence="4" id="KW-0472">Membrane</keyword>
<feature type="compositionally biased region" description="Low complexity" evidence="6">
    <location>
        <begin position="857"/>
        <end position="867"/>
    </location>
</feature>
<reference evidence="8" key="1">
    <citation type="submission" date="2020-06" db="EMBL/GenBank/DDBJ databases">
        <authorList>
            <consortium name="Plant Systems Biology data submission"/>
        </authorList>
    </citation>
    <scope>NUCLEOTIDE SEQUENCE</scope>
    <source>
        <strain evidence="8">D6</strain>
    </source>
</reference>
<evidence type="ECO:0000259" key="7">
    <source>
        <dbReference type="Pfam" id="PF11916"/>
    </source>
</evidence>
<organism evidence="8 9">
    <name type="scientific">Seminavis robusta</name>
    <dbReference type="NCBI Taxonomy" id="568900"/>
    <lineage>
        <taxon>Eukaryota</taxon>
        <taxon>Sar</taxon>
        <taxon>Stramenopiles</taxon>
        <taxon>Ochrophyta</taxon>
        <taxon>Bacillariophyta</taxon>
        <taxon>Bacillariophyceae</taxon>
        <taxon>Bacillariophycidae</taxon>
        <taxon>Naviculales</taxon>
        <taxon>Naviculaceae</taxon>
        <taxon>Seminavis</taxon>
    </lineage>
</organism>
<comment type="similarity">
    <text evidence="2">Belongs to the VAC14 family.</text>
</comment>
<dbReference type="PANTHER" id="PTHR16023">
    <property type="entry name" value="TAX1 BINDING PROTEIN-RELATED"/>
    <property type="match status" value="1"/>
</dbReference>
<evidence type="ECO:0000256" key="2">
    <source>
        <dbReference type="ARBA" id="ARBA00010225"/>
    </source>
</evidence>
<dbReference type="InterPro" id="IPR021133">
    <property type="entry name" value="HEAT_type_2"/>
</dbReference>
<feature type="region of interest" description="Disordered" evidence="6">
    <location>
        <begin position="1"/>
        <end position="126"/>
    </location>
</feature>
<evidence type="ECO:0000256" key="3">
    <source>
        <dbReference type="ARBA" id="ARBA00022737"/>
    </source>
</evidence>
<feature type="domain" description="Vacuolar protein 14 C-terminal Fig4-binding" evidence="7">
    <location>
        <begin position="557"/>
        <end position="767"/>
    </location>
</feature>
<dbReference type="PROSITE" id="PS50077">
    <property type="entry name" value="HEAT_REPEAT"/>
    <property type="match status" value="2"/>
</dbReference>
<evidence type="ECO:0000256" key="6">
    <source>
        <dbReference type="SAM" id="MobiDB-lite"/>
    </source>
</evidence>
<dbReference type="Pfam" id="PF12755">
    <property type="entry name" value="Vac14_Fab1_bd"/>
    <property type="match status" value="1"/>
</dbReference>
<dbReference type="Gene3D" id="1.25.10.10">
    <property type="entry name" value="Leucine-rich Repeat Variant"/>
    <property type="match status" value="2"/>
</dbReference>
<evidence type="ECO:0000256" key="4">
    <source>
        <dbReference type="ARBA" id="ARBA00023136"/>
    </source>
</evidence>
<keyword evidence="9" id="KW-1185">Reference proteome</keyword>
<protein>
    <submittedName>
        <fullName evidence="8">Protein VAC14 homolog</fullName>
    </submittedName>
</protein>
<feature type="compositionally biased region" description="Gly residues" evidence="6">
    <location>
        <begin position="27"/>
        <end position="36"/>
    </location>
</feature>
<evidence type="ECO:0000313" key="9">
    <source>
        <dbReference type="Proteomes" id="UP001153069"/>
    </source>
</evidence>
<feature type="compositionally biased region" description="Basic and acidic residues" evidence="6">
    <location>
        <begin position="37"/>
        <end position="54"/>
    </location>
</feature>
<dbReference type="InterPro" id="IPR026825">
    <property type="entry name" value="Vac14"/>
</dbReference>
<dbReference type="GO" id="GO:0070772">
    <property type="term" value="C:PAS complex"/>
    <property type="evidence" value="ECO:0007669"/>
    <property type="project" value="InterPro"/>
</dbReference>
<feature type="region of interest" description="Disordered" evidence="6">
    <location>
        <begin position="818"/>
        <end position="874"/>
    </location>
</feature>
<feature type="compositionally biased region" description="Polar residues" evidence="6">
    <location>
        <begin position="1"/>
        <end position="10"/>
    </location>
</feature>
<evidence type="ECO:0000313" key="8">
    <source>
        <dbReference type="EMBL" id="CAB9517538.1"/>
    </source>
</evidence>
<keyword evidence="3" id="KW-0677">Repeat</keyword>
<comment type="caution">
    <text evidence="8">The sequence shown here is derived from an EMBL/GenBank/DDBJ whole genome shotgun (WGS) entry which is preliminary data.</text>
</comment>
<dbReference type="InterPro" id="IPR021841">
    <property type="entry name" value="VAC14_Fig4p-bd"/>
</dbReference>
<dbReference type="GO" id="GO:0010008">
    <property type="term" value="C:endosome membrane"/>
    <property type="evidence" value="ECO:0007669"/>
    <property type="project" value="TreeGrafter"/>
</dbReference>
<feature type="compositionally biased region" description="Low complexity" evidence="6">
    <location>
        <begin position="85"/>
        <end position="96"/>
    </location>
</feature>
<dbReference type="AlphaFoldDB" id="A0A9N8HJI7"/>